<evidence type="ECO:0000256" key="9">
    <source>
        <dbReference type="ARBA" id="ARBA00022771"/>
    </source>
</evidence>
<evidence type="ECO:0000259" key="18">
    <source>
        <dbReference type="PROSITE" id="PS50089"/>
    </source>
</evidence>
<feature type="transmembrane region" description="Helical" evidence="17">
    <location>
        <begin position="179"/>
        <end position="198"/>
    </location>
</feature>
<evidence type="ECO:0000256" key="8">
    <source>
        <dbReference type="ARBA" id="ARBA00022723"/>
    </source>
</evidence>
<keyword evidence="6" id="KW-0808">Transferase</keyword>
<dbReference type="SUPFAM" id="SSF57850">
    <property type="entry name" value="RING/U-box"/>
    <property type="match status" value="1"/>
</dbReference>
<dbReference type="RefSeq" id="XP_005096740.1">
    <property type="nucleotide sequence ID" value="XM_005096683.3"/>
</dbReference>
<gene>
    <name evidence="20" type="primary">LOC101847868</name>
</gene>
<evidence type="ECO:0000313" key="19">
    <source>
        <dbReference type="Proteomes" id="UP000694888"/>
    </source>
</evidence>
<keyword evidence="19" id="KW-1185">Reference proteome</keyword>
<dbReference type="InterPro" id="IPR058051">
    <property type="entry name" value="Znf_RING_synoviolin"/>
</dbReference>
<evidence type="ECO:0000256" key="6">
    <source>
        <dbReference type="ARBA" id="ARBA00022679"/>
    </source>
</evidence>
<feature type="compositionally biased region" description="Low complexity" evidence="16">
    <location>
        <begin position="396"/>
        <end position="451"/>
    </location>
</feature>
<evidence type="ECO:0000256" key="1">
    <source>
        <dbReference type="ARBA" id="ARBA00000900"/>
    </source>
</evidence>
<dbReference type="Gene3D" id="3.30.40.10">
    <property type="entry name" value="Zinc/RING finger domain, C3HC4 (zinc finger)"/>
    <property type="match status" value="1"/>
</dbReference>
<feature type="compositionally biased region" description="Polar residues" evidence="16">
    <location>
        <begin position="609"/>
        <end position="619"/>
    </location>
</feature>
<dbReference type="EC" id="2.3.2.27" evidence="5"/>
<feature type="region of interest" description="Disordered" evidence="16">
    <location>
        <begin position="339"/>
        <end position="454"/>
    </location>
</feature>
<dbReference type="InterPro" id="IPR057992">
    <property type="entry name" value="TPR_SYVN1_N"/>
</dbReference>
<dbReference type="InterPro" id="IPR050731">
    <property type="entry name" value="HRD1_E3_ubiq-ligases"/>
</dbReference>
<keyword evidence="10" id="KW-0833">Ubl conjugation pathway</keyword>
<dbReference type="PANTHER" id="PTHR22763:SF184">
    <property type="entry name" value="E3 UBIQUITIN-PROTEIN LIGASE SYNOVIOLIN"/>
    <property type="match status" value="1"/>
</dbReference>
<evidence type="ECO:0000256" key="13">
    <source>
        <dbReference type="ARBA" id="ARBA00022989"/>
    </source>
</evidence>
<dbReference type="SMART" id="SM00184">
    <property type="entry name" value="RING"/>
    <property type="match status" value="1"/>
</dbReference>
<feature type="transmembrane region" description="Helical" evidence="17">
    <location>
        <begin position="43"/>
        <end position="64"/>
    </location>
</feature>
<evidence type="ECO:0000256" key="14">
    <source>
        <dbReference type="ARBA" id="ARBA00023136"/>
    </source>
</evidence>
<feature type="compositionally biased region" description="Low complexity" evidence="16">
    <location>
        <begin position="679"/>
        <end position="693"/>
    </location>
</feature>
<comment type="catalytic activity">
    <reaction evidence="1">
        <text>S-ubiquitinyl-[E2 ubiquitin-conjugating enzyme]-L-cysteine + [acceptor protein]-L-lysine = [E2 ubiquitin-conjugating enzyme]-L-cysteine + N(6)-ubiquitinyl-[acceptor protein]-L-lysine.</text>
        <dbReference type="EC" id="2.3.2.27"/>
    </reaction>
</comment>
<evidence type="ECO:0000256" key="17">
    <source>
        <dbReference type="SAM" id="Phobius"/>
    </source>
</evidence>
<feature type="transmembrane region" description="Helical" evidence="17">
    <location>
        <begin position="100"/>
        <end position="119"/>
    </location>
</feature>
<keyword evidence="8" id="KW-0479">Metal-binding</keyword>
<evidence type="ECO:0000313" key="20">
    <source>
        <dbReference type="RefSeq" id="XP_005096740.1"/>
    </source>
</evidence>
<dbReference type="Proteomes" id="UP000694888">
    <property type="component" value="Unplaced"/>
</dbReference>
<evidence type="ECO:0000256" key="3">
    <source>
        <dbReference type="ARBA" id="ARBA00004906"/>
    </source>
</evidence>
<name>A0ABM0JLW3_APLCA</name>
<feature type="compositionally biased region" description="Low complexity" evidence="16">
    <location>
        <begin position="339"/>
        <end position="355"/>
    </location>
</feature>
<evidence type="ECO:0000256" key="2">
    <source>
        <dbReference type="ARBA" id="ARBA00004477"/>
    </source>
</evidence>
<feature type="transmembrane region" description="Helical" evidence="17">
    <location>
        <begin position="210"/>
        <end position="234"/>
    </location>
</feature>
<evidence type="ECO:0000256" key="15">
    <source>
        <dbReference type="PROSITE-ProRule" id="PRU00175"/>
    </source>
</evidence>
<comment type="similarity">
    <text evidence="4">Belongs to the HRD1 family.</text>
</comment>
<evidence type="ECO:0000256" key="16">
    <source>
        <dbReference type="SAM" id="MobiDB-lite"/>
    </source>
</evidence>
<accession>A0ABM0JLW3</accession>
<evidence type="ECO:0000256" key="10">
    <source>
        <dbReference type="ARBA" id="ARBA00022786"/>
    </source>
</evidence>
<dbReference type="Pfam" id="PF25563">
    <property type="entry name" value="TPR_SYVN1_N"/>
    <property type="match status" value="1"/>
</dbReference>
<feature type="domain" description="RING-type" evidence="18">
    <location>
        <begin position="290"/>
        <end position="329"/>
    </location>
</feature>
<comment type="subcellular location">
    <subcellularLocation>
        <location evidence="2">Endoplasmic reticulum membrane</location>
        <topology evidence="2">Multi-pass membrane protein</topology>
    </subcellularLocation>
</comment>
<proteinExistence type="inferred from homology"/>
<dbReference type="InterPro" id="IPR001841">
    <property type="entry name" value="Znf_RING"/>
</dbReference>
<keyword evidence="13 17" id="KW-1133">Transmembrane helix</keyword>
<keyword evidence="14 17" id="KW-0472">Membrane</keyword>
<evidence type="ECO:0000256" key="12">
    <source>
        <dbReference type="ARBA" id="ARBA00022833"/>
    </source>
</evidence>
<protein>
    <recommendedName>
        <fullName evidence="5">RING-type E3 ubiquitin transferase</fullName>
        <ecNumber evidence="5">2.3.2.27</ecNumber>
    </recommendedName>
</protein>
<dbReference type="CDD" id="cd16479">
    <property type="entry name" value="RING-H2_synoviolin"/>
    <property type="match status" value="1"/>
</dbReference>
<keyword evidence="11" id="KW-0256">Endoplasmic reticulum</keyword>
<organism evidence="19 20">
    <name type="scientific">Aplysia californica</name>
    <name type="common">California sea hare</name>
    <dbReference type="NCBI Taxonomy" id="6500"/>
    <lineage>
        <taxon>Eukaryota</taxon>
        <taxon>Metazoa</taxon>
        <taxon>Spiralia</taxon>
        <taxon>Lophotrochozoa</taxon>
        <taxon>Mollusca</taxon>
        <taxon>Gastropoda</taxon>
        <taxon>Heterobranchia</taxon>
        <taxon>Euthyneura</taxon>
        <taxon>Tectipleura</taxon>
        <taxon>Aplysiida</taxon>
        <taxon>Aplysioidea</taxon>
        <taxon>Aplysiidae</taxon>
        <taxon>Aplysia</taxon>
    </lineage>
</organism>
<keyword evidence="12" id="KW-0862">Zinc</keyword>
<feature type="region of interest" description="Disordered" evidence="16">
    <location>
        <begin position="544"/>
        <end position="699"/>
    </location>
</feature>
<feature type="transmembrane region" description="Helical" evidence="17">
    <location>
        <begin position="140"/>
        <end position="159"/>
    </location>
</feature>
<dbReference type="GeneID" id="101847868"/>
<evidence type="ECO:0000256" key="5">
    <source>
        <dbReference type="ARBA" id="ARBA00012483"/>
    </source>
</evidence>
<keyword evidence="7 17" id="KW-0812">Transmembrane</keyword>
<feature type="compositionally biased region" description="Basic and acidic residues" evidence="16">
    <location>
        <begin position="647"/>
        <end position="669"/>
    </location>
</feature>
<evidence type="ECO:0000256" key="7">
    <source>
        <dbReference type="ARBA" id="ARBA00022692"/>
    </source>
</evidence>
<dbReference type="Pfam" id="PF13639">
    <property type="entry name" value="zf-RING_2"/>
    <property type="match status" value="1"/>
</dbReference>
<comment type="pathway">
    <text evidence="3">Protein modification; protein ubiquitination.</text>
</comment>
<evidence type="ECO:0000256" key="11">
    <source>
        <dbReference type="ARBA" id="ARBA00022824"/>
    </source>
</evidence>
<dbReference type="PANTHER" id="PTHR22763">
    <property type="entry name" value="RING ZINC FINGER PROTEIN"/>
    <property type="match status" value="1"/>
</dbReference>
<dbReference type="InterPro" id="IPR013083">
    <property type="entry name" value="Znf_RING/FYVE/PHD"/>
</dbReference>
<feature type="compositionally biased region" description="Low complexity" evidence="16">
    <location>
        <begin position="556"/>
        <end position="590"/>
    </location>
</feature>
<keyword evidence="9 15" id="KW-0863">Zinc-finger</keyword>
<sequence length="699" mass="77442">MRSFLLTGLSLALTATVIGNAYYQKKQFYPSVVYITKSNPSMAVLYIQALVFVVLTGKMLRALFFGQLRDAEMEHLIERSWYAVTETCLAFTVFRDDFSPRFVALFTLLLFLKCFHWLAEDRIDYMERSPAISWLFHLRALSLMFVLGFLDIMFVRHAFYSTLLKGPSVQLVFGFEYEILFTVVLMIFIKYVLHAIDLQSQNPWDNKAVYLLYSELIMGLIRVVLYIAFVFIMIKVHTFPLFAIRPMYLTVRAFQKAAQDVILSRRAIRNMNTLYPDATPEELSSGDNVCIICREEMTTNCKKLPCNHIFHTSCLRSWFQRQQTCPTCRLEVLRMPRPAAAQQAQQQQQQQQAQPAQPPADNQNPFNNMPGMFGGFPFQWPPNAGGQAVPPPFGWPQQQQQQQQQQQPGAAGGAAPTSQAQTQAQAGTASSSSTSTSSTSTTTSSSSTATPGVPPFASMAPPFPGSMPFMPPMMPPMFSPFSFPPPPVPMSGLSEEELRAMEGVERGNVEARVQWLRDIQALLDGAMLLIGQYNTVASQMGTMGISTAPTAPPPQASSSQASSSSSPSSSLPSSSSLSSSSATLSQTAQLQDNAQGRAWPQGEGARPKYTSTISNTHTTDSPERARSSSISQDAEKQVEGAVGGAPAKEEDIPKWENPREEGHEDEMHEVRKRRLQHFSQQNSSPGDESSSSSGKHEQH</sequence>
<dbReference type="PROSITE" id="PS50089">
    <property type="entry name" value="ZF_RING_2"/>
    <property type="match status" value="1"/>
</dbReference>
<evidence type="ECO:0000256" key="4">
    <source>
        <dbReference type="ARBA" id="ARBA00010089"/>
    </source>
</evidence>
<reference evidence="20" key="1">
    <citation type="submission" date="2025-08" db="UniProtKB">
        <authorList>
            <consortium name="RefSeq"/>
        </authorList>
    </citation>
    <scope>IDENTIFICATION</scope>
</reference>